<dbReference type="InterPro" id="IPR014331">
    <property type="entry name" value="RNA_pol_sigma70_ECF_RHOBA"/>
</dbReference>
<dbReference type="PANTHER" id="PTHR43133:SF51">
    <property type="entry name" value="RNA POLYMERASE SIGMA FACTOR"/>
    <property type="match status" value="1"/>
</dbReference>
<evidence type="ECO:0000256" key="2">
    <source>
        <dbReference type="ARBA" id="ARBA00023015"/>
    </source>
</evidence>
<dbReference type="NCBIfam" id="TIGR02937">
    <property type="entry name" value="sigma70-ECF"/>
    <property type="match status" value="1"/>
</dbReference>
<feature type="domain" description="RNA polymerase sigma-70 region 2" evidence="5">
    <location>
        <begin position="32"/>
        <end position="96"/>
    </location>
</feature>
<keyword evidence="8" id="KW-1185">Reference proteome</keyword>
<dbReference type="Proteomes" id="UP000193334">
    <property type="component" value="Chromosome"/>
</dbReference>
<dbReference type="Gene3D" id="1.10.10.10">
    <property type="entry name" value="Winged helix-like DNA-binding domain superfamily/Winged helix DNA-binding domain"/>
    <property type="match status" value="1"/>
</dbReference>
<dbReference type="GO" id="GO:0006352">
    <property type="term" value="P:DNA-templated transcription initiation"/>
    <property type="evidence" value="ECO:0007669"/>
    <property type="project" value="InterPro"/>
</dbReference>
<dbReference type="GO" id="GO:0016987">
    <property type="term" value="F:sigma factor activity"/>
    <property type="evidence" value="ECO:0007669"/>
    <property type="project" value="UniProtKB-KW"/>
</dbReference>
<comment type="similarity">
    <text evidence="1">Belongs to the sigma-70 factor family. ECF subfamily.</text>
</comment>
<proteinExistence type="inferred from homology"/>
<accession>A0A1W6LL51</accession>
<dbReference type="InterPro" id="IPR013249">
    <property type="entry name" value="RNA_pol_sigma70_r4_t2"/>
</dbReference>
<name>A0A1W6LL51_9BACT</name>
<keyword evidence="3" id="KW-0731">Sigma factor</keyword>
<evidence type="ECO:0000259" key="5">
    <source>
        <dbReference type="Pfam" id="PF04542"/>
    </source>
</evidence>
<feature type="domain" description="RNA polymerase sigma factor 70 region 4 type 2" evidence="6">
    <location>
        <begin position="128"/>
        <end position="179"/>
    </location>
</feature>
<dbReference type="EMBL" id="CP021023">
    <property type="protein sequence ID" value="ARN56528.1"/>
    <property type="molecule type" value="Genomic_DNA"/>
</dbReference>
<dbReference type="InterPro" id="IPR013325">
    <property type="entry name" value="RNA_pol_sigma_r2"/>
</dbReference>
<evidence type="ECO:0000313" key="7">
    <source>
        <dbReference type="EMBL" id="ARN56528.1"/>
    </source>
</evidence>
<gene>
    <name evidence="7" type="primary">sigD</name>
    <name evidence="7" type="ORF">STSP1_00911</name>
</gene>
<keyword evidence="2" id="KW-0805">Transcription regulation</keyword>
<protein>
    <submittedName>
        <fullName evidence="7">RNA polymerase sigma-D factor</fullName>
    </submittedName>
</protein>
<dbReference type="STRING" id="1941349.STSP1_00911"/>
<dbReference type="InterPro" id="IPR036388">
    <property type="entry name" value="WH-like_DNA-bd_sf"/>
</dbReference>
<dbReference type="InterPro" id="IPR014284">
    <property type="entry name" value="RNA_pol_sigma-70_dom"/>
</dbReference>
<evidence type="ECO:0000256" key="4">
    <source>
        <dbReference type="ARBA" id="ARBA00023163"/>
    </source>
</evidence>
<dbReference type="InterPro" id="IPR013324">
    <property type="entry name" value="RNA_pol_sigma_r3/r4-like"/>
</dbReference>
<dbReference type="InterPro" id="IPR039425">
    <property type="entry name" value="RNA_pol_sigma-70-like"/>
</dbReference>
<dbReference type="SUPFAM" id="SSF88946">
    <property type="entry name" value="Sigma2 domain of RNA polymerase sigma factors"/>
    <property type="match status" value="1"/>
</dbReference>
<dbReference type="PANTHER" id="PTHR43133">
    <property type="entry name" value="RNA POLYMERASE ECF-TYPE SIGMA FACTO"/>
    <property type="match status" value="1"/>
</dbReference>
<dbReference type="NCBIfam" id="TIGR02989">
    <property type="entry name" value="Sig-70_gvs1"/>
    <property type="match status" value="1"/>
</dbReference>
<dbReference type="SUPFAM" id="SSF88659">
    <property type="entry name" value="Sigma3 and sigma4 domains of RNA polymerase sigma factors"/>
    <property type="match status" value="1"/>
</dbReference>
<dbReference type="GO" id="GO:0003677">
    <property type="term" value="F:DNA binding"/>
    <property type="evidence" value="ECO:0007669"/>
    <property type="project" value="InterPro"/>
</dbReference>
<dbReference type="AlphaFoldDB" id="A0A1W6LL51"/>
<dbReference type="KEGG" id="pbp:STSP1_00911"/>
<dbReference type="Pfam" id="PF04542">
    <property type="entry name" value="Sigma70_r2"/>
    <property type="match status" value="1"/>
</dbReference>
<evidence type="ECO:0000256" key="1">
    <source>
        <dbReference type="ARBA" id="ARBA00010641"/>
    </source>
</evidence>
<organism evidence="7 8">
    <name type="scientific">Sedimentisphaera salicampi</name>
    <dbReference type="NCBI Taxonomy" id="1941349"/>
    <lineage>
        <taxon>Bacteria</taxon>
        <taxon>Pseudomonadati</taxon>
        <taxon>Planctomycetota</taxon>
        <taxon>Phycisphaerae</taxon>
        <taxon>Sedimentisphaerales</taxon>
        <taxon>Sedimentisphaeraceae</taxon>
        <taxon>Sedimentisphaera</taxon>
    </lineage>
</organism>
<dbReference type="InterPro" id="IPR007627">
    <property type="entry name" value="RNA_pol_sigma70_r2"/>
</dbReference>
<evidence type="ECO:0000313" key="8">
    <source>
        <dbReference type="Proteomes" id="UP000193334"/>
    </source>
</evidence>
<dbReference type="Pfam" id="PF08281">
    <property type="entry name" value="Sigma70_r4_2"/>
    <property type="match status" value="1"/>
</dbReference>
<sequence length="190" mass="21926">MEGILCESKFLFIWFVMKNKAQKSQEELTVLWTRAQSVVAGFISTLVPDFQDADDILQNVAVILVSKFDEYDRNRSFTSWAVGIARNEVLRYYERGKGREKCLSQDAIEQLEKVYCQENENLTSLKTELNRCISKLRGKWKLVVELHYYSGLAPGRIAQKLGMTTNNIYVLMHRIRLALKDCVMKASGMK</sequence>
<dbReference type="Gene3D" id="1.10.1740.10">
    <property type="match status" value="1"/>
</dbReference>
<reference evidence="8" key="1">
    <citation type="submission" date="2017-04" db="EMBL/GenBank/DDBJ databases">
        <title>Comparative genomics and description of representatives of a novel lineage of planctomycetes thriving in anoxic sediments.</title>
        <authorList>
            <person name="Spring S."/>
            <person name="Bunk B."/>
            <person name="Sproer C."/>
        </authorList>
    </citation>
    <scope>NUCLEOTIDE SEQUENCE [LARGE SCALE GENOMIC DNA]</scope>
    <source>
        <strain evidence="8">ST-PulAB-D4</strain>
    </source>
</reference>
<evidence type="ECO:0000256" key="3">
    <source>
        <dbReference type="ARBA" id="ARBA00023082"/>
    </source>
</evidence>
<keyword evidence="4" id="KW-0804">Transcription</keyword>
<evidence type="ECO:0000259" key="6">
    <source>
        <dbReference type="Pfam" id="PF08281"/>
    </source>
</evidence>